<name>A0A8X6VCF8_TRICX</name>
<keyword evidence="2" id="KW-1185">Reference proteome</keyword>
<evidence type="ECO:0000313" key="2">
    <source>
        <dbReference type="Proteomes" id="UP000887159"/>
    </source>
</evidence>
<accession>A0A8X6VCF8</accession>
<reference evidence="1" key="1">
    <citation type="submission" date="2020-08" db="EMBL/GenBank/DDBJ databases">
        <title>Multicomponent nature underlies the extraordinary mechanical properties of spider dragline silk.</title>
        <authorList>
            <person name="Kono N."/>
            <person name="Nakamura H."/>
            <person name="Mori M."/>
            <person name="Yoshida Y."/>
            <person name="Ohtoshi R."/>
            <person name="Malay A.D."/>
            <person name="Moran D.A.P."/>
            <person name="Tomita M."/>
            <person name="Numata K."/>
            <person name="Arakawa K."/>
        </authorList>
    </citation>
    <scope>NUCLEOTIDE SEQUENCE</scope>
</reference>
<proteinExistence type="predicted"/>
<evidence type="ECO:0000313" key="1">
    <source>
        <dbReference type="EMBL" id="GFY02379.1"/>
    </source>
</evidence>
<gene>
    <name evidence="1" type="ORF">TNCV_3502601</name>
</gene>
<dbReference type="Proteomes" id="UP000887159">
    <property type="component" value="Unassembled WGS sequence"/>
</dbReference>
<organism evidence="1 2">
    <name type="scientific">Trichonephila clavipes</name>
    <name type="common">Golden silk orbweaver</name>
    <name type="synonym">Nephila clavipes</name>
    <dbReference type="NCBI Taxonomy" id="2585209"/>
    <lineage>
        <taxon>Eukaryota</taxon>
        <taxon>Metazoa</taxon>
        <taxon>Ecdysozoa</taxon>
        <taxon>Arthropoda</taxon>
        <taxon>Chelicerata</taxon>
        <taxon>Arachnida</taxon>
        <taxon>Araneae</taxon>
        <taxon>Araneomorphae</taxon>
        <taxon>Entelegynae</taxon>
        <taxon>Araneoidea</taxon>
        <taxon>Nephilidae</taxon>
        <taxon>Trichonephila</taxon>
    </lineage>
</organism>
<dbReference type="EMBL" id="BMAU01021233">
    <property type="protein sequence ID" value="GFY02379.1"/>
    <property type="molecule type" value="Genomic_DNA"/>
</dbReference>
<comment type="caution">
    <text evidence="1">The sequence shown here is derived from an EMBL/GenBank/DDBJ whole genome shotgun (WGS) entry which is preliminary data.</text>
</comment>
<dbReference type="AlphaFoldDB" id="A0A8X6VCF8"/>
<sequence>MESNASEVLKLWSYGLLGEGGAREATEPGGQANFWQVISVERLEKLVESMPRGVAAVIKTRGGPTRYYS</sequence>
<protein>
    <submittedName>
        <fullName evidence="1">Uncharacterized protein</fullName>
    </submittedName>
</protein>